<feature type="repeat" description="TPR" evidence="8">
    <location>
        <begin position="504"/>
        <end position="537"/>
    </location>
</feature>
<dbReference type="Gene3D" id="1.25.40.10">
    <property type="entry name" value="Tetratricopeptide repeat domain"/>
    <property type="match status" value="1"/>
</dbReference>
<feature type="transmembrane region" description="Helical" evidence="9">
    <location>
        <begin position="131"/>
        <end position="148"/>
    </location>
</feature>
<evidence type="ECO:0000259" key="10">
    <source>
        <dbReference type="Pfam" id="PF13231"/>
    </source>
</evidence>
<keyword evidence="3" id="KW-0328">Glycosyltransferase</keyword>
<dbReference type="SUPFAM" id="SSF48452">
    <property type="entry name" value="TPR-like"/>
    <property type="match status" value="1"/>
</dbReference>
<dbReference type="Pfam" id="PF13231">
    <property type="entry name" value="PMT_2"/>
    <property type="match status" value="1"/>
</dbReference>
<feature type="repeat" description="TPR" evidence="8">
    <location>
        <begin position="470"/>
        <end position="503"/>
    </location>
</feature>
<evidence type="ECO:0000256" key="1">
    <source>
        <dbReference type="ARBA" id="ARBA00004651"/>
    </source>
</evidence>
<feature type="transmembrane region" description="Helical" evidence="9">
    <location>
        <begin position="185"/>
        <end position="211"/>
    </location>
</feature>
<feature type="transmembrane region" description="Helical" evidence="9">
    <location>
        <begin position="25"/>
        <end position="44"/>
    </location>
</feature>
<sequence length="646" mass="71478">MVEDSTSTQGGPIGGMQRRSIARDLVPIGIIIVIALLLRLLFVFEMRSSPTFDSPLLDPSYHDRWALHLAQGDWFGGEVFFRAPLYPYFLGLIYRVVGHSYLIPRIIQACLGVLSCCIVAAIGTRLFGRRIGLTAAACAAVYGPLIYFEGELLIAPLFVFLALLALWTLLLLGERPSAQRWVLSGVVLGLAAIARPNILLFAVLLPVWALIIVRRKLGTAGTIRGIGILAIGIVTVVAPVTARNWIVGHDFVPIASQGGVNFYLGNNPWADGMSAIMPGVGSDWDEVAIAERDLGRELRPSEISRYWWRQGVAFAGSSPGAFLKLSAKKILIFWNGIEVSNNQNIYFFRRYSRLLSTLMWRRVVSFPFGIVAPLALIGMAISLGMWRRYFLLYLFVIAYGLSVVLFFVTSRHRLPTVPVLLLFAGAAVWWLAEKVLRQEWGKVAGFTILFVLLAVAANVPVAGVDVGNFAQSHFNMGNVFLRDGELDRARAEYLACLEIEPRFPLAHLNLGVTYYRAGALALAREAFIEEIEVNPGAAGAHNNLGLVFRDLGDPERAVVAFSRALALDPGHHEAARNLSLVLRRLHREEEAIAVLERAISSAPRSRSLRRALADLYDELGLRDLAEQQRMRADSLARPFSPFRREP</sequence>
<dbReference type="GO" id="GO:0005886">
    <property type="term" value="C:plasma membrane"/>
    <property type="evidence" value="ECO:0007669"/>
    <property type="project" value="UniProtKB-SubCell"/>
</dbReference>
<evidence type="ECO:0000256" key="7">
    <source>
        <dbReference type="ARBA" id="ARBA00023136"/>
    </source>
</evidence>
<dbReference type="GO" id="GO:0016763">
    <property type="term" value="F:pentosyltransferase activity"/>
    <property type="evidence" value="ECO:0007669"/>
    <property type="project" value="TreeGrafter"/>
</dbReference>
<feature type="transmembrane region" description="Helical" evidence="9">
    <location>
        <begin position="415"/>
        <end position="432"/>
    </location>
</feature>
<keyword evidence="8" id="KW-0802">TPR repeat</keyword>
<dbReference type="EMBL" id="LIZS01000017">
    <property type="protein sequence ID" value="KPJ53533.1"/>
    <property type="molecule type" value="Genomic_DNA"/>
</dbReference>
<protein>
    <recommendedName>
        <fullName evidence="10">Glycosyltransferase RgtA/B/C/D-like domain-containing protein</fullName>
    </recommendedName>
</protein>
<dbReference type="PROSITE" id="PS50005">
    <property type="entry name" value="TPR"/>
    <property type="match status" value="3"/>
</dbReference>
<keyword evidence="6 9" id="KW-1133">Transmembrane helix</keyword>
<dbReference type="PATRIC" id="fig|1703770.3.peg.1742"/>
<evidence type="ECO:0000256" key="4">
    <source>
        <dbReference type="ARBA" id="ARBA00022679"/>
    </source>
</evidence>
<evidence type="ECO:0000256" key="9">
    <source>
        <dbReference type="SAM" id="Phobius"/>
    </source>
</evidence>
<dbReference type="Pfam" id="PF13414">
    <property type="entry name" value="TPR_11"/>
    <property type="match status" value="1"/>
</dbReference>
<dbReference type="STRING" id="1703770.AMJ39_04435"/>
<dbReference type="InterPro" id="IPR038731">
    <property type="entry name" value="RgtA/B/C-like"/>
</dbReference>
<organism evidence="11 12">
    <name type="scientific">candidate division TA06 bacterium DG_24</name>
    <dbReference type="NCBI Taxonomy" id="1703770"/>
    <lineage>
        <taxon>Bacteria</taxon>
        <taxon>Bacteria division TA06</taxon>
    </lineage>
</organism>
<evidence type="ECO:0000256" key="2">
    <source>
        <dbReference type="ARBA" id="ARBA00022475"/>
    </source>
</evidence>
<evidence type="ECO:0000313" key="11">
    <source>
        <dbReference type="EMBL" id="KPJ53533.1"/>
    </source>
</evidence>
<evidence type="ECO:0000256" key="5">
    <source>
        <dbReference type="ARBA" id="ARBA00022692"/>
    </source>
</evidence>
<dbReference type="Proteomes" id="UP000052008">
    <property type="component" value="Unassembled WGS sequence"/>
</dbReference>
<keyword evidence="5 9" id="KW-0812">Transmembrane</keyword>
<keyword evidence="4" id="KW-0808">Transferase</keyword>
<dbReference type="InterPro" id="IPR011990">
    <property type="entry name" value="TPR-like_helical_dom_sf"/>
</dbReference>
<dbReference type="InterPro" id="IPR019734">
    <property type="entry name" value="TPR_rpt"/>
</dbReference>
<evidence type="ECO:0000256" key="8">
    <source>
        <dbReference type="PROSITE-ProRule" id="PRU00339"/>
    </source>
</evidence>
<dbReference type="PROSITE" id="PS50293">
    <property type="entry name" value="TPR_REGION"/>
    <property type="match status" value="1"/>
</dbReference>
<evidence type="ECO:0000313" key="12">
    <source>
        <dbReference type="Proteomes" id="UP000052008"/>
    </source>
</evidence>
<proteinExistence type="predicted"/>
<dbReference type="SMART" id="SM00028">
    <property type="entry name" value="TPR"/>
    <property type="match status" value="4"/>
</dbReference>
<feature type="transmembrane region" description="Helical" evidence="9">
    <location>
        <begin position="363"/>
        <end position="383"/>
    </location>
</feature>
<feature type="repeat" description="TPR" evidence="8">
    <location>
        <begin position="538"/>
        <end position="571"/>
    </location>
</feature>
<name>A0A0S7WTM8_UNCT6</name>
<reference evidence="11 12" key="1">
    <citation type="journal article" date="2015" name="Microbiome">
        <title>Genomic resolution of linkages in carbon, nitrogen, and sulfur cycling among widespread estuary sediment bacteria.</title>
        <authorList>
            <person name="Baker B.J."/>
            <person name="Lazar C.S."/>
            <person name="Teske A.P."/>
            <person name="Dick G.J."/>
        </authorList>
    </citation>
    <scope>NUCLEOTIDE SEQUENCE [LARGE SCALE GENOMIC DNA]</scope>
    <source>
        <strain evidence="11">DG_24</strain>
    </source>
</reference>
<feature type="transmembrane region" description="Helical" evidence="9">
    <location>
        <begin position="223"/>
        <end position="242"/>
    </location>
</feature>
<dbReference type="GO" id="GO:0009103">
    <property type="term" value="P:lipopolysaccharide biosynthetic process"/>
    <property type="evidence" value="ECO:0007669"/>
    <property type="project" value="UniProtKB-ARBA"/>
</dbReference>
<comment type="caution">
    <text evidence="11">The sequence shown here is derived from an EMBL/GenBank/DDBJ whole genome shotgun (WGS) entry which is preliminary data.</text>
</comment>
<feature type="domain" description="Glycosyltransferase RgtA/B/C/D-like" evidence="10">
    <location>
        <begin position="83"/>
        <end position="234"/>
    </location>
</feature>
<evidence type="ECO:0000256" key="6">
    <source>
        <dbReference type="ARBA" id="ARBA00022989"/>
    </source>
</evidence>
<keyword evidence="2" id="KW-1003">Cell membrane</keyword>
<feature type="transmembrane region" description="Helical" evidence="9">
    <location>
        <begin position="154"/>
        <end position="173"/>
    </location>
</feature>
<dbReference type="Pfam" id="PF13432">
    <property type="entry name" value="TPR_16"/>
    <property type="match status" value="1"/>
</dbReference>
<accession>A0A0S7WTM8</accession>
<dbReference type="InterPro" id="IPR050297">
    <property type="entry name" value="LipidA_mod_glycosyltrf_83"/>
</dbReference>
<feature type="transmembrane region" description="Helical" evidence="9">
    <location>
        <begin position="389"/>
        <end position="408"/>
    </location>
</feature>
<feature type="transmembrane region" description="Helical" evidence="9">
    <location>
        <begin position="106"/>
        <end position="124"/>
    </location>
</feature>
<comment type="subcellular location">
    <subcellularLocation>
        <location evidence="1">Cell membrane</location>
        <topology evidence="1">Multi-pass membrane protein</topology>
    </subcellularLocation>
</comment>
<gene>
    <name evidence="11" type="ORF">AMJ39_04435</name>
</gene>
<evidence type="ECO:0000256" key="3">
    <source>
        <dbReference type="ARBA" id="ARBA00022676"/>
    </source>
</evidence>
<dbReference type="PANTHER" id="PTHR33908:SF11">
    <property type="entry name" value="MEMBRANE PROTEIN"/>
    <property type="match status" value="1"/>
</dbReference>
<dbReference type="PANTHER" id="PTHR33908">
    <property type="entry name" value="MANNOSYLTRANSFERASE YKCB-RELATED"/>
    <property type="match status" value="1"/>
</dbReference>
<keyword evidence="7 9" id="KW-0472">Membrane</keyword>
<feature type="transmembrane region" description="Helical" evidence="9">
    <location>
        <begin position="444"/>
        <end position="466"/>
    </location>
</feature>
<dbReference type="AlphaFoldDB" id="A0A0S7WTM8"/>